<dbReference type="OrthoDB" id="8589936at2"/>
<keyword evidence="7" id="KW-0479">Metal-binding</keyword>
<dbReference type="EMBL" id="CP021377">
    <property type="protein sequence ID" value="ART82391.1"/>
    <property type="molecule type" value="Genomic_DNA"/>
</dbReference>
<evidence type="ECO:0000256" key="6">
    <source>
        <dbReference type="ARBA" id="ARBA00022692"/>
    </source>
</evidence>
<evidence type="ECO:0000256" key="4">
    <source>
        <dbReference type="ARBA" id="ARBA00022475"/>
    </source>
</evidence>
<dbReference type="AlphaFoldDB" id="A0A1Y0D4D1"/>
<feature type="transmembrane region" description="Helical" evidence="13">
    <location>
        <begin position="45"/>
        <end position="65"/>
    </location>
</feature>
<dbReference type="GO" id="GO:0032259">
    <property type="term" value="P:methylation"/>
    <property type="evidence" value="ECO:0007669"/>
    <property type="project" value="UniProtKB-KW"/>
</dbReference>
<dbReference type="SUPFAM" id="SSF81342">
    <property type="entry name" value="Transmembrane di-heme cytochromes"/>
    <property type="match status" value="1"/>
</dbReference>
<dbReference type="GO" id="GO:0022904">
    <property type="term" value="P:respiratory electron transport chain"/>
    <property type="evidence" value="ECO:0007669"/>
    <property type="project" value="InterPro"/>
</dbReference>
<evidence type="ECO:0000313" key="16">
    <source>
        <dbReference type="Proteomes" id="UP000243937"/>
    </source>
</evidence>
<dbReference type="KEGG" id="opf:CBP31_06945"/>
<feature type="transmembrane region" description="Helical" evidence="13">
    <location>
        <begin position="12"/>
        <end position="33"/>
    </location>
</feature>
<evidence type="ECO:0000256" key="2">
    <source>
        <dbReference type="ARBA" id="ARBA00004651"/>
    </source>
</evidence>
<keyword evidence="10" id="KW-0408">Iron</keyword>
<dbReference type="InterPro" id="IPR016174">
    <property type="entry name" value="Di-haem_cyt_TM"/>
</dbReference>
<dbReference type="GO" id="GO:0046872">
    <property type="term" value="F:metal ion binding"/>
    <property type="evidence" value="ECO:0007669"/>
    <property type="project" value="UniProtKB-KW"/>
</dbReference>
<feature type="domain" description="Cytochrome b561 bacterial/Ni-hydrogenase" evidence="14">
    <location>
        <begin position="10"/>
        <end position="183"/>
    </location>
</feature>
<evidence type="ECO:0000259" key="14">
    <source>
        <dbReference type="Pfam" id="PF01292"/>
    </source>
</evidence>
<keyword evidence="6 13" id="KW-0812">Transmembrane</keyword>
<evidence type="ECO:0000256" key="7">
    <source>
        <dbReference type="ARBA" id="ARBA00022723"/>
    </source>
</evidence>
<name>A0A1Y0D4D1_9GAMM</name>
<dbReference type="GO" id="GO:0005886">
    <property type="term" value="C:plasma membrane"/>
    <property type="evidence" value="ECO:0007669"/>
    <property type="project" value="UniProtKB-SubCell"/>
</dbReference>
<keyword evidence="4" id="KW-1003">Cell membrane</keyword>
<evidence type="ECO:0000256" key="11">
    <source>
        <dbReference type="ARBA" id="ARBA00023136"/>
    </source>
</evidence>
<keyword evidence="15" id="KW-0489">Methyltransferase</keyword>
<comment type="cofactor">
    <cofactor evidence="1">
        <name>heme b</name>
        <dbReference type="ChEBI" id="CHEBI:60344"/>
    </cofactor>
</comment>
<keyword evidence="9 13" id="KW-1133">Transmembrane helix</keyword>
<evidence type="ECO:0000256" key="9">
    <source>
        <dbReference type="ARBA" id="ARBA00022989"/>
    </source>
</evidence>
<dbReference type="GO" id="GO:0009055">
    <property type="term" value="F:electron transfer activity"/>
    <property type="evidence" value="ECO:0007669"/>
    <property type="project" value="InterPro"/>
</dbReference>
<accession>A0A1Y0D4D1</accession>
<evidence type="ECO:0000256" key="5">
    <source>
        <dbReference type="ARBA" id="ARBA00022617"/>
    </source>
</evidence>
<dbReference type="PANTHER" id="PTHR30529:SF1">
    <property type="entry name" value="CYTOCHROME B561 HOMOLOG 2"/>
    <property type="match status" value="1"/>
</dbReference>
<comment type="subcellular location">
    <subcellularLocation>
        <location evidence="2">Cell membrane</location>
        <topology evidence="2">Multi-pass membrane protein</topology>
    </subcellularLocation>
</comment>
<keyword evidence="8" id="KW-0249">Electron transport</keyword>
<reference evidence="15 16" key="1">
    <citation type="journal article" date="2014" name="Int. J. Syst. Evol. Microbiol.">
        <title>Oceanisphaera profunda sp. nov., a marine bacterium isolated from deep-sea sediment, and emended description of the genus Oceanisphaera.</title>
        <authorList>
            <person name="Xu Z."/>
            <person name="Zhang X.Y."/>
            <person name="Su H.N."/>
            <person name="Yu Z.C."/>
            <person name="Liu C."/>
            <person name="Li H."/>
            <person name="Chen X.L."/>
            <person name="Song X.Y."/>
            <person name="Xie B.B."/>
            <person name="Qin Q.L."/>
            <person name="Zhou B.C."/>
            <person name="Shi M."/>
            <person name="Huang Y."/>
            <person name="Zhang Y.Z."/>
        </authorList>
    </citation>
    <scope>NUCLEOTIDE SEQUENCE [LARGE SCALE GENOMIC DNA]</scope>
    <source>
        <strain evidence="15 16">SM1222</strain>
    </source>
</reference>
<evidence type="ECO:0000256" key="10">
    <source>
        <dbReference type="ARBA" id="ARBA00023004"/>
    </source>
</evidence>
<feature type="transmembrane region" description="Helical" evidence="13">
    <location>
        <begin position="86"/>
        <end position="108"/>
    </location>
</feature>
<organism evidence="15 16">
    <name type="scientific">Oceanisphaera profunda</name>
    <dbReference type="NCBI Taxonomy" id="1416627"/>
    <lineage>
        <taxon>Bacteria</taxon>
        <taxon>Pseudomonadati</taxon>
        <taxon>Pseudomonadota</taxon>
        <taxon>Gammaproteobacteria</taxon>
        <taxon>Aeromonadales</taxon>
        <taxon>Aeromonadaceae</taxon>
        <taxon>Oceanisphaera</taxon>
    </lineage>
</organism>
<evidence type="ECO:0000313" key="15">
    <source>
        <dbReference type="EMBL" id="ART82391.1"/>
    </source>
</evidence>
<gene>
    <name evidence="15" type="ORF">CBP31_06945</name>
</gene>
<keyword evidence="5" id="KW-0349">Heme</keyword>
<proteinExistence type="inferred from homology"/>
<evidence type="ECO:0000256" key="13">
    <source>
        <dbReference type="SAM" id="Phobius"/>
    </source>
</evidence>
<evidence type="ECO:0000256" key="3">
    <source>
        <dbReference type="ARBA" id="ARBA00022448"/>
    </source>
</evidence>
<keyword evidence="11 13" id="KW-0472">Membrane</keyword>
<dbReference type="PANTHER" id="PTHR30529">
    <property type="entry name" value="CYTOCHROME B561"/>
    <property type="match status" value="1"/>
</dbReference>
<keyword evidence="3" id="KW-0813">Transport</keyword>
<dbReference type="InterPro" id="IPR052168">
    <property type="entry name" value="Cytochrome_b561_oxidase"/>
</dbReference>
<evidence type="ECO:0000256" key="8">
    <source>
        <dbReference type="ARBA" id="ARBA00022982"/>
    </source>
</evidence>
<comment type="similarity">
    <text evidence="12">Belongs to the cytochrome b561 family.</text>
</comment>
<dbReference type="Pfam" id="PF01292">
    <property type="entry name" value="Ni_hydr_CYTB"/>
    <property type="match status" value="1"/>
</dbReference>
<dbReference type="InterPro" id="IPR011577">
    <property type="entry name" value="Cyt_b561_bac/Ni-Hgenase"/>
</dbReference>
<keyword evidence="16" id="KW-1185">Reference proteome</keyword>
<protein>
    <submittedName>
        <fullName evidence="15">RNA methyltransferase</fullName>
    </submittedName>
</protein>
<keyword evidence="15" id="KW-0808">Transferase</keyword>
<dbReference type="Proteomes" id="UP000243937">
    <property type="component" value="Chromosome"/>
</dbReference>
<evidence type="ECO:0000256" key="12">
    <source>
        <dbReference type="ARBA" id="ARBA00037975"/>
    </source>
</evidence>
<dbReference type="GO" id="GO:0020037">
    <property type="term" value="F:heme binding"/>
    <property type="evidence" value="ECO:0007669"/>
    <property type="project" value="TreeGrafter"/>
</dbReference>
<feature type="transmembrane region" description="Helical" evidence="13">
    <location>
        <begin position="145"/>
        <end position="167"/>
    </location>
</feature>
<sequence>MNVDTKTKLSRTTIFLHWLLAIMVMVMLAVGVIMAEAEIYSLYPWHKSFGQLIFLIVLVQAVRRLKNGWPEPVSTYSHVERVLARSVHYLLLVGVLLMPVFGFLMSALGGNGVAFFGLQLVARNPDPANLSKVIPLNGPLAELMLAAHGILGYLLILAVVLHILGAFKHHLIDKDGTLRRMLGDKV</sequence>
<dbReference type="RefSeq" id="WP_087035777.1">
    <property type="nucleotide sequence ID" value="NZ_CP021377.1"/>
</dbReference>
<evidence type="ECO:0000256" key="1">
    <source>
        <dbReference type="ARBA" id="ARBA00001970"/>
    </source>
</evidence>
<dbReference type="GO" id="GO:0008168">
    <property type="term" value="F:methyltransferase activity"/>
    <property type="evidence" value="ECO:0007669"/>
    <property type="project" value="UniProtKB-KW"/>
</dbReference>